<reference evidence="2 3" key="1">
    <citation type="submission" date="2018-10" db="EMBL/GenBank/DDBJ databases">
        <title>Genome sequence of Verticillium nonalfalfae VnAa140.</title>
        <authorList>
            <person name="Stajich J.E."/>
            <person name="Kasson M.T."/>
        </authorList>
    </citation>
    <scope>NUCLEOTIDE SEQUENCE [LARGE SCALE GENOMIC DNA]</scope>
    <source>
        <strain evidence="2 3">VnAa140</strain>
    </source>
</reference>
<keyword evidence="3" id="KW-1185">Reference proteome</keyword>
<evidence type="ECO:0008006" key="4">
    <source>
        <dbReference type="Google" id="ProtNLM"/>
    </source>
</evidence>
<keyword evidence="1" id="KW-0732">Signal</keyword>
<accession>A0A3M9YCP1</accession>
<organism evidence="2 3">
    <name type="scientific">Verticillium nonalfalfae</name>
    <dbReference type="NCBI Taxonomy" id="1051616"/>
    <lineage>
        <taxon>Eukaryota</taxon>
        <taxon>Fungi</taxon>
        <taxon>Dikarya</taxon>
        <taxon>Ascomycota</taxon>
        <taxon>Pezizomycotina</taxon>
        <taxon>Sordariomycetes</taxon>
        <taxon>Hypocreomycetidae</taxon>
        <taxon>Glomerellales</taxon>
        <taxon>Plectosphaerellaceae</taxon>
        <taxon>Verticillium</taxon>
    </lineage>
</organism>
<dbReference type="STRING" id="1051616.A0A3M9YCP1"/>
<protein>
    <recommendedName>
        <fullName evidence="4">Prp 4 CRoW domain-containing protein</fullName>
    </recommendedName>
</protein>
<comment type="caution">
    <text evidence="2">The sequence shown here is derived from an EMBL/GenBank/DDBJ whole genome shotgun (WGS) entry which is preliminary data.</text>
</comment>
<dbReference type="Proteomes" id="UP000267145">
    <property type="component" value="Unassembled WGS sequence"/>
</dbReference>
<feature type="chain" id="PRO_5018113543" description="Prp 4 CRoW domain-containing protein" evidence="1">
    <location>
        <begin position="20"/>
        <end position="261"/>
    </location>
</feature>
<dbReference type="GeneID" id="39609924"/>
<evidence type="ECO:0000313" key="3">
    <source>
        <dbReference type="Proteomes" id="UP000267145"/>
    </source>
</evidence>
<evidence type="ECO:0000256" key="1">
    <source>
        <dbReference type="SAM" id="SignalP"/>
    </source>
</evidence>
<gene>
    <name evidence="2" type="ORF">D7B24_006235</name>
</gene>
<feature type="signal peptide" evidence="1">
    <location>
        <begin position="1"/>
        <end position="19"/>
    </location>
</feature>
<name>A0A3M9YCP1_9PEZI</name>
<dbReference type="RefSeq" id="XP_028495486.1">
    <property type="nucleotide sequence ID" value="XM_028640374.1"/>
</dbReference>
<sequence length="261" mass="26644">MQYSLASLTVLVLATSAAAQEFIAFTRASQSTRDFGLLRRQSDGYQPEDEVCAGEGSTCAEACGTGYLQCSSSDSSVHCYNPAANESCCSTGTGSSCLGNFYCTHDAQVETWCCPNGLNLKECAIKFGVTGALTSDLPKATSTSSAYKLPSTTTTSTSSVIVETTSAPVIESSTVASINSTTHVPVTSSAVPTSRSTLIAAANTTSTRASSTFHSAAPTVLETTAAAAPSPSQVNQDSAALANGPASLALVASMAFLFALF</sequence>
<evidence type="ECO:0000313" key="2">
    <source>
        <dbReference type="EMBL" id="RNJ57328.1"/>
    </source>
</evidence>
<dbReference type="EMBL" id="RBVV01000042">
    <property type="protein sequence ID" value="RNJ57328.1"/>
    <property type="molecule type" value="Genomic_DNA"/>
</dbReference>
<proteinExistence type="predicted"/>
<dbReference type="AlphaFoldDB" id="A0A3M9YCP1"/>